<gene>
    <name evidence="2" type="ORF">PanWU01x14_132890</name>
</gene>
<evidence type="ECO:0000313" key="3">
    <source>
        <dbReference type="Proteomes" id="UP000237105"/>
    </source>
</evidence>
<accession>A0A2P5CQ93</accession>
<dbReference type="Proteomes" id="UP000237105">
    <property type="component" value="Unassembled WGS sequence"/>
</dbReference>
<feature type="region of interest" description="Disordered" evidence="1">
    <location>
        <begin position="97"/>
        <end position="121"/>
    </location>
</feature>
<sequence length="121" mass="13845">MLRSRFASMSYPGFIGIGKFFQIWLEESELVTKSPINPEVPVKNAFSILKKDLGEEIQNPGEPLTGKRKIWADDVEENLEVEDQAIRRNNDEEILLNAEDQHNNSTMLDVERDLDQGKEQG</sequence>
<comment type="caution">
    <text evidence="2">The sequence shown here is derived from an EMBL/GenBank/DDBJ whole genome shotgun (WGS) entry which is preliminary data.</text>
</comment>
<dbReference type="AlphaFoldDB" id="A0A2P5CQ93"/>
<reference evidence="3" key="1">
    <citation type="submission" date="2016-06" db="EMBL/GenBank/DDBJ databases">
        <title>Parallel loss of symbiosis genes in relatives of nitrogen-fixing non-legume Parasponia.</title>
        <authorList>
            <person name="Van Velzen R."/>
            <person name="Holmer R."/>
            <person name="Bu F."/>
            <person name="Rutten L."/>
            <person name="Van Zeijl A."/>
            <person name="Liu W."/>
            <person name="Santuari L."/>
            <person name="Cao Q."/>
            <person name="Sharma T."/>
            <person name="Shen D."/>
            <person name="Roswanjaya Y."/>
            <person name="Wardhani T."/>
            <person name="Kalhor M.S."/>
            <person name="Jansen J."/>
            <person name="Van den Hoogen J."/>
            <person name="Gungor B."/>
            <person name="Hartog M."/>
            <person name="Hontelez J."/>
            <person name="Verver J."/>
            <person name="Yang W.-C."/>
            <person name="Schijlen E."/>
            <person name="Repin R."/>
            <person name="Schilthuizen M."/>
            <person name="Schranz E."/>
            <person name="Heidstra R."/>
            <person name="Miyata K."/>
            <person name="Fedorova E."/>
            <person name="Kohlen W."/>
            <person name="Bisseling T."/>
            <person name="Smit S."/>
            <person name="Geurts R."/>
        </authorList>
    </citation>
    <scope>NUCLEOTIDE SEQUENCE [LARGE SCALE GENOMIC DNA]</scope>
    <source>
        <strain evidence="3">cv. WU1-14</strain>
    </source>
</reference>
<evidence type="ECO:0000313" key="2">
    <source>
        <dbReference type="EMBL" id="PON63195.1"/>
    </source>
</evidence>
<name>A0A2P5CQ93_PARAD</name>
<organism evidence="2 3">
    <name type="scientific">Parasponia andersonii</name>
    <name type="common">Sponia andersonii</name>
    <dbReference type="NCBI Taxonomy" id="3476"/>
    <lineage>
        <taxon>Eukaryota</taxon>
        <taxon>Viridiplantae</taxon>
        <taxon>Streptophyta</taxon>
        <taxon>Embryophyta</taxon>
        <taxon>Tracheophyta</taxon>
        <taxon>Spermatophyta</taxon>
        <taxon>Magnoliopsida</taxon>
        <taxon>eudicotyledons</taxon>
        <taxon>Gunneridae</taxon>
        <taxon>Pentapetalae</taxon>
        <taxon>rosids</taxon>
        <taxon>fabids</taxon>
        <taxon>Rosales</taxon>
        <taxon>Cannabaceae</taxon>
        <taxon>Parasponia</taxon>
    </lineage>
</organism>
<evidence type="ECO:0000256" key="1">
    <source>
        <dbReference type="SAM" id="MobiDB-lite"/>
    </source>
</evidence>
<feature type="compositionally biased region" description="Basic and acidic residues" evidence="1">
    <location>
        <begin position="109"/>
        <end position="121"/>
    </location>
</feature>
<protein>
    <submittedName>
        <fullName evidence="2">Uncharacterized protein</fullName>
    </submittedName>
</protein>
<dbReference type="EMBL" id="JXTB01000106">
    <property type="protein sequence ID" value="PON63195.1"/>
    <property type="molecule type" value="Genomic_DNA"/>
</dbReference>
<proteinExistence type="predicted"/>
<keyword evidence="3" id="KW-1185">Reference proteome</keyword>